<organism evidence="1">
    <name type="scientific">Aegilops tauschii</name>
    <name type="common">Tausch's goatgrass</name>
    <name type="synonym">Aegilops squarrosa</name>
    <dbReference type="NCBI Taxonomy" id="37682"/>
    <lineage>
        <taxon>Eukaryota</taxon>
        <taxon>Viridiplantae</taxon>
        <taxon>Streptophyta</taxon>
        <taxon>Embryophyta</taxon>
        <taxon>Tracheophyta</taxon>
        <taxon>Spermatophyta</taxon>
        <taxon>Magnoliopsida</taxon>
        <taxon>Liliopsida</taxon>
        <taxon>Poales</taxon>
        <taxon>Poaceae</taxon>
        <taxon>BOP clade</taxon>
        <taxon>Pooideae</taxon>
        <taxon>Triticodae</taxon>
        <taxon>Triticeae</taxon>
        <taxon>Triticinae</taxon>
        <taxon>Aegilops</taxon>
    </lineage>
</organism>
<dbReference type="PANTHER" id="PTHR47186">
    <property type="entry name" value="LEUCINE-RICH REPEAT-CONTAINING PROTEIN 57"/>
    <property type="match status" value="1"/>
</dbReference>
<dbReference type="AlphaFoldDB" id="R7W3R1"/>
<reference evidence="1" key="1">
    <citation type="submission" date="2015-06" db="UniProtKB">
        <authorList>
            <consortium name="EnsemblPlants"/>
        </authorList>
    </citation>
    <scope>IDENTIFICATION</scope>
</reference>
<dbReference type="InterPro" id="IPR032675">
    <property type="entry name" value="LRR_dom_sf"/>
</dbReference>
<name>R7W3R1_AEGTA</name>
<accession>R7W3R1</accession>
<protein>
    <submittedName>
        <fullName evidence="1">Uncharacterized protein</fullName>
    </submittedName>
</protein>
<dbReference type="SUPFAM" id="SSF52047">
    <property type="entry name" value="RNI-like"/>
    <property type="match status" value="1"/>
</dbReference>
<dbReference type="Gene3D" id="3.80.10.10">
    <property type="entry name" value="Ribonuclease Inhibitor"/>
    <property type="match status" value="1"/>
</dbReference>
<proteinExistence type="predicted"/>
<sequence>MGIHWLSILVCGLYIKSADVVHLVESLHKLKHLRCLTLVISDISLLPRNIGKMKLLQFLDICGCENLASLSGTIGSLADKYEETSGGAMGRFVGRARHKNYTEHLIFRPSFSVFLPYFLLGWAGQGPVWPSRSSASGGDQLGFEPTWMVIGVVWTSWRLFPQLRMLQLDQLENVHVASSAANARLNDKMHLTNLLLYYTSILGDDGLGKEKGVYELSYLKLLQVNRAPCMRQVRNGFLQAVSAPFSRLNEMALLEMVQWDNWDWEEQLTVIGSPYLERITNFPNLHKLTVTNFPKLMVLESIPTLQRLVLEHYIMENLSEYMLDIKPSHFELFCRLKLLTSLAAWQYSLEWDKFSHVEHVKAYAPDGDNQRKWFVMYTRSKQL</sequence>
<dbReference type="PANTHER" id="PTHR47186:SF49">
    <property type="entry name" value="NB-ARC DOMAIN-CONTAINING PROTEIN"/>
    <property type="match status" value="1"/>
</dbReference>
<evidence type="ECO:0000313" key="1">
    <source>
        <dbReference type="EnsemblPlants" id="EMT14616"/>
    </source>
</evidence>
<dbReference type="EnsemblPlants" id="EMT14616">
    <property type="protein sequence ID" value="EMT14616"/>
    <property type="gene ID" value="F775_22758"/>
</dbReference>